<dbReference type="PROSITE" id="PS51257">
    <property type="entry name" value="PROKAR_LIPOPROTEIN"/>
    <property type="match status" value="1"/>
</dbReference>
<dbReference type="OrthoDB" id="9774928at2"/>
<feature type="chain" id="PRO_5038412949" evidence="1">
    <location>
        <begin position="21"/>
        <end position="339"/>
    </location>
</feature>
<feature type="domain" description="Mammalian cell entry C-terminal" evidence="3">
    <location>
        <begin position="112"/>
        <end position="293"/>
    </location>
</feature>
<dbReference type="AlphaFoldDB" id="A0A4V2ERG4"/>
<evidence type="ECO:0000259" key="3">
    <source>
        <dbReference type="Pfam" id="PF11887"/>
    </source>
</evidence>
<organism evidence="4 5">
    <name type="scientific">Herbihabitans rhizosphaerae</name>
    <dbReference type="NCBI Taxonomy" id="1872711"/>
    <lineage>
        <taxon>Bacteria</taxon>
        <taxon>Bacillati</taxon>
        <taxon>Actinomycetota</taxon>
        <taxon>Actinomycetes</taxon>
        <taxon>Pseudonocardiales</taxon>
        <taxon>Pseudonocardiaceae</taxon>
        <taxon>Herbihabitans</taxon>
    </lineage>
</organism>
<dbReference type="PANTHER" id="PTHR33371:SF15">
    <property type="entry name" value="LIPOPROTEIN LPRN"/>
    <property type="match status" value="1"/>
</dbReference>
<dbReference type="Pfam" id="PF02470">
    <property type="entry name" value="MlaD"/>
    <property type="match status" value="1"/>
</dbReference>
<accession>A0A4V2ERG4</accession>
<name>A0A4V2ERG4_9PSEU</name>
<feature type="domain" description="Mce/MlaD" evidence="2">
    <location>
        <begin position="34"/>
        <end position="108"/>
    </location>
</feature>
<gene>
    <name evidence="4" type="ORF">EV193_115102</name>
</gene>
<dbReference type="GO" id="GO:0005576">
    <property type="term" value="C:extracellular region"/>
    <property type="evidence" value="ECO:0007669"/>
    <property type="project" value="TreeGrafter"/>
</dbReference>
<evidence type="ECO:0000313" key="4">
    <source>
        <dbReference type="EMBL" id="RZS31223.1"/>
    </source>
</evidence>
<reference evidence="4 5" key="1">
    <citation type="submission" date="2019-02" db="EMBL/GenBank/DDBJ databases">
        <title>Genomic Encyclopedia of Type Strains, Phase IV (KMG-IV): sequencing the most valuable type-strain genomes for metagenomic binning, comparative biology and taxonomic classification.</title>
        <authorList>
            <person name="Goeker M."/>
        </authorList>
    </citation>
    <scope>NUCLEOTIDE SEQUENCE [LARGE SCALE GENOMIC DNA]</scope>
    <source>
        <strain evidence="4 5">DSM 101727</strain>
    </source>
</reference>
<protein>
    <submittedName>
        <fullName evidence="4">Phospholipid/cholesterol/gamma-HCH transport system substrate-binding protein</fullName>
    </submittedName>
</protein>
<keyword evidence="1" id="KW-0732">Signal</keyword>
<dbReference type="RefSeq" id="WP_130348362.1">
    <property type="nucleotide sequence ID" value="NZ_SGWQ01000015.1"/>
</dbReference>
<evidence type="ECO:0000256" key="1">
    <source>
        <dbReference type="SAM" id="SignalP"/>
    </source>
</evidence>
<feature type="signal peptide" evidence="1">
    <location>
        <begin position="1"/>
        <end position="20"/>
    </location>
</feature>
<evidence type="ECO:0000313" key="5">
    <source>
        <dbReference type="Proteomes" id="UP000294257"/>
    </source>
</evidence>
<dbReference type="NCBIfam" id="TIGR00996">
    <property type="entry name" value="Mtu_fam_mce"/>
    <property type="match status" value="1"/>
</dbReference>
<sequence length="339" mass="35380">MRWRIACAATTLLLSGCSVSFQNMPIGRSVDGPSYELTAVFDNAAGLPLGGRVRIGPVEVGRVLATQAKDYRAHVRLRVREDVALGTATTARLRQSTALGDQYVDLLPAGPGKLAGGAVITQTSRGPDVEDSLALLGTVLSNSGFEQIRTIVTETNTMLGGREGKVRDLIERLDKLLASINARGGDLTRTLDALGALSKTAVDNKALMETALRQITPAIDVLRGQQGNIRTALGQVTSLSRTTSDVLAATQSGIIEQLTKLGPVVESVAALDGKLGSTLAGLKSFHRLLDRAVPGDYLNTDTTIDVPGSLVGLITGLPSLLPPPPGLPTVGGLLHGGTR</sequence>
<dbReference type="InterPro" id="IPR024516">
    <property type="entry name" value="Mce_C"/>
</dbReference>
<proteinExistence type="predicted"/>
<evidence type="ECO:0000259" key="2">
    <source>
        <dbReference type="Pfam" id="PF02470"/>
    </source>
</evidence>
<dbReference type="InterPro" id="IPR005693">
    <property type="entry name" value="Mce"/>
</dbReference>
<dbReference type="InterPro" id="IPR003399">
    <property type="entry name" value="Mce/MlaD"/>
</dbReference>
<dbReference type="Pfam" id="PF11887">
    <property type="entry name" value="Mce4_CUP1"/>
    <property type="match status" value="1"/>
</dbReference>
<dbReference type="EMBL" id="SGWQ01000015">
    <property type="protein sequence ID" value="RZS31223.1"/>
    <property type="molecule type" value="Genomic_DNA"/>
</dbReference>
<dbReference type="PANTHER" id="PTHR33371">
    <property type="entry name" value="INTERMEMBRANE PHOSPHOLIPID TRANSPORT SYSTEM BINDING PROTEIN MLAD-RELATED"/>
    <property type="match status" value="1"/>
</dbReference>
<comment type="caution">
    <text evidence="4">The sequence shown here is derived from an EMBL/GenBank/DDBJ whole genome shotgun (WGS) entry which is preliminary data.</text>
</comment>
<dbReference type="InterPro" id="IPR052336">
    <property type="entry name" value="MlaD_Phospholipid_Transporter"/>
</dbReference>
<dbReference type="Proteomes" id="UP000294257">
    <property type="component" value="Unassembled WGS sequence"/>
</dbReference>
<keyword evidence="5" id="KW-1185">Reference proteome</keyword>